<evidence type="ECO:0000313" key="2">
    <source>
        <dbReference type="EMBL" id="RDX90269.1"/>
    </source>
</evidence>
<dbReference type="OrthoDB" id="1932348at2759"/>
<accession>A0A371GI93</accession>
<evidence type="ECO:0000259" key="1">
    <source>
        <dbReference type="Pfam" id="PF22936"/>
    </source>
</evidence>
<proteinExistence type="predicted"/>
<dbReference type="InterPro" id="IPR054722">
    <property type="entry name" value="PolX-like_BBD"/>
</dbReference>
<comment type="caution">
    <text evidence="2">The sequence shown here is derived from an EMBL/GenBank/DDBJ whole genome shotgun (WGS) entry which is preliminary data.</text>
</comment>
<sequence length="213" mass="25111">MFVNGFENLKMLLKYIRHPYDKTRGSKPFRINKKDPNKIWVPKNMIILVVYLLDIGRRHLSWYLNSGCSCHMTGERSMFQDLRPKVEGWITFEGLKHNLLSIIQLCDTGYDFKTNKVLTLPLLKVIIGENLKMKSFKGSIKNKNGVMERKNISLQEMTRTMLNNFNPSKFLLVEVTHYELWKGRQPNISYFHHFGYECFILNTKDNLGKFDPK</sequence>
<dbReference type="AlphaFoldDB" id="A0A371GI93"/>
<organism evidence="2 3">
    <name type="scientific">Mucuna pruriens</name>
    <name type="common">Velvet bean</name>
    <name type="synonym">Dolichos pruriens</name>
    <dbReference type="NCBI Taxonomy" id="157652"/>
    <lineage>
        <taxon>Eukaryota</taxon>
        <taxon>Viridiplantae</taxon>
        <taxon>Streptophyta</taxon>
        <taxon>Embryophyta</taxon>
        <taxon>Tracheophyta</taxon>
        <taxon>Spermatophyta</taxon>
        <taxon>Magnoliopsida</taxon>
        <taxon>eudicotyledons</taxon>
        <taxon>Gunneridae</taxon>
        <taxon>Pentapetalae</taxon>
        <taxon>rosids</taxon>
        <taxon>fabids</taxon>
        <taxon>Fabales</taxon>
        <taxon>Fabaceae</taxon>
        <taxon>Papilionoideae</taxon>
        <taxon>50 kb inversion clade</taxon>
        <taxon>NPAAA clade</taxon>
        <taxon>indigoferoid/millettioid clade</taxon>
        <taxon>Phaseoleae</taxon>
        <taxon>Mucuna</taxon>
    </lineage>
</organism>
<gene>
    <name evidence="2" type="ORF">CR513_27897</name>
</gene>
<dbReference type="Proteomes" id="UP000257109">
    <property type="component" value="Unassembled WGS sequence"/>
</dbReference>
<dbReference type="Pfam" id="PF22936">
    <property type="entry name" value="Pol_BBD"/>
    <property type="match status" value="1"/>
</dbReference>
<name>A0A371GI93_MUCPR</name>
<protein>
    <recommendedName>
        <fullName evidence="1">Retrovirus-related Pol polyprotein from transposon TNT 1-94-like beta-barrel domain-containing protein</fullName>
    </recommendedName>
</protein>
<reference evidence="2" key="1">
    <citation type="submission" date="2018-05" db="EMBL/GenBank/DDBJ databases">
        <title>Draft genome of Mucuna pruriens seed.</title>
        <authorList>
            <person name="Nnadi N.E."/>
            <person name="Vos R."/>
            <person name="Hasami M.H."/>
            <person name="Devisetty U.K."/>
            <person name="Aguiy J.C."/>
        </authorList>
    </citation>
    <scope>NUCLEOTIDE SEQUENCE [LARGE SCALE GENOMIC DNA]</scope>
    <source>
        <strain evidence="2">JCA_2017</strain>
    </source>
</reference>
<feature type="domain" description="Retrovirus-related Pol polyprotein from transposon TNT 1-94-like beta-barrel" evidence="1">
    <location>
        <begin position="62"/>
        <end position="91"/>
    </location>
</feature>
<dbReference type="EMBL" id="QJKJ01005443">
    <property type="protein sequence ID" value="RDX90269.1"/>
    <property type="molecule type" value="Genomic_DNA"/>
</dbReference>
<keyword evidence="3" id="KW-1185">Reference proteome</keyword>
<evidence type="ECO:0000313" key="3">
    <source>
        <dbReference type="Proteomes" id="UP000257109"/>
    </source>
</evidence>
<feature type="non-terminal residue" evidence="2">
    <location>
        <position position="1"/>
    </location>
</feature>